<name>A0A9W9ZQQ6_9CNID</name>
<protein>
    <submittedName>
        <fullName evidence="1">Uncharacterized protein</fullName>
    </submittedName>
</protein>
<dbReference type="EMBL" id="MU825879">
    <property type="protein sequence ID" value="KAJ7385730.1"/>
    <property type="molecule type" value="Genomic_DNA"/>
</dbReference>
<proteinExistence type="predicted"/>
<comment type="caution">
    <text evidence="1">The sequence shown here is derived from an EMBL/GenBank/DDBJ whole genome shotgun (WGS) entry which is preliminary data.</text>
</comment>
<evidence type="ECO:0000313" key="2">
    <source>
        <dbReference type="Proteomes" id="UP001163046"/>
    </source>
</evidence>
<dbReference type="Proteomes" id="UP001163046">
    <property type="component" value="Unassembled WGS sequence"/>
</dbReference>
<dbReference type="AlphaFoldDB" id="A0A9W9ZQQ6"/>
<organism evidence="1 2">
    <name type="scientific">Desmophyllum pertusum</name>
    <dbReference type="NCBI Taxonomy" id="174260"/>
    <lineage>
        <taxon>Eukaryota</taxon>
        <taxon>Metazoa</taxon>
        <taxon>Cnidaria</taxon>
        <taxon>Anthozoa</taxon>
        <taxon>Hexacorallia</taxon>
        <taxon>Scleractinia</taxon>
        <taxon>Caryophylliina</taxon>
        <taxon>Caryophylliidae</taxon>
        <taxon>Desmophyllum</taxon>
    </lineage>
</organism>
<gene>
    <name evidence="1" type="ORF">OS493_013762</name>
</gene>
<evidence type="ECO:0000313" key="1">
    <source>
        <dbReference type="EMBL" id="KAJ7385730.1"/>
    </source>
</evidence>
<accession>A0A9W9ZQQ6</accession>
<keyword evidence="2" id="KW-1185">Reference proteome</keyword>
<sequence>MSTSRYSPTESNYWSSPRQKIPIKAVNLDLNHNVRGSLPTTCGKSQSEPSSPQLWHKVSNTEYIEAQRLPEKHHAVQSSSLNTRQKHYSLTRQYSEGTELAELLAEHQERQLRSMQGLNVGAQRQRGSSSRLNELHVQTNTNTNGLNRYMEQLPLNNGVTIPVNTAYSVSSQGNQQAIHTGMSATSTMPTALAGYSVPHSHVTDGSTALRNSPLTF</sequence>
<reference evidence="1" key="1">
    <citation type="submission" date="2023-01" db="EMBL/GenBank/DDBJ databases">
        <title>Genome assembly of the deep-sea coral Lophelia pertusa.</title>
        <authorList>
            <person name="Herrera S."/>
            <person name="Cordes E."/>
        </authorList>
    </citation>
    <scope>NUCLEOTIDE SEQUENCE</scope>
    <source>
        <strain evidence="1">USNM1676648</strain>
        <tissue evidence="1">Polyp</tissue>
    </source>
</reference>